<name>A0A0B0NUV9_GOSAR</name>
<dbReference type="EMBL" id="KN402399">
    <property type="protein sequence ID" value="KHG14836.1"/>
    <property type="molecule type" value="Genomic_DNA"/>
</dbReference>
<keyword evidence="2" id="KW-1185">Reference proteome</keyword>
<protein>
    <submittedName>
        <fullName evidence="1">Leucine--tRNA ligase</fullName>
    </submittedName>
</protein>
<evidence type="ECO:0000313" key="1">
    <source>
        <dbReference type="EMBL" id="KHG14836.1"/>
    </source>
</evidence>
<reference evidence="2" key="1">
    <citation type="submission" date="2014-09" db="EMBL/GenBank/DDBJ databases">
        <authorList>
            <person name="Mudge J."/>
            <person name="Ramaraj T."/>
            <person name="Lindquist I.E."/>
            <person name="Bharti A.K."/>
            <person name="Sundararajan A."/>
            <person name="Cameron C.T."/>
            <person name="Woodward J.E."/>
            <person name="May G.D."/>
            <person name="Brubaker C."/>
            <person name="Broadhvest J."/>
            <person name="Wilkins T.A."/>
        </authorList>
    </citation>
    <scope>NUCLEOTIDE SEQUENCE</scope>
    <source>
        <strain evidence="2">cv. AKA8401</strain>
    </source>
</reference>
<evidence type="ECO:0000313" key="2">
    <source>
        <dbReference type="Proteomes" id="UP000032142"/>
    </source>
</evidence>
<sequence>MHELVRWINFKAHTMKLLFRHIMRDSIRHVWDMHQPRDIQANARPIWDMASTSCVAVATKVARGSSPYVREASHTTLEEFGKDMTVCLSRMEDTAFGHGCACHGRVGNTCCRHGRVLGRVKTPVGSNLGFNSHGLEAQACPFMLRLCEPHGLSARPDQNGHTGVSSFHMGMNPDVATADDMESNAPALAKGTVPVDSGPVTMSQGGGAREAYLHMMDAWYSEFIHENPNTPPPPPPPIPQPIHIAHQGAEWLEERNLQ</sequence>
<keyword evidence="1" id="KW-0436">Ligase</keyword>
<accession>A0A0B0NUV9</accession>
<organism evidence="1 2">
    <name type="scientific">Gossypium arboreum</name>
    <name type="common">Tree cotton</name>
    <name type="synonym">Gossypium nanking</name>
    <dbReference type="NCBI Taxonomy" id="29729"/>
    <lineage>
        <taxon>Eukaryota</taxon>
        <taxon>Viridiplantae</taxon>
        <taxon>Streptophyta</taxon>
        <taxon>Embryophyta</taxon>
        <taxon>Tracheophyta</taxon>
        <taxon>Spermatophyta</taxon>
        <taxon>Magnoliopsida</taxon>
        <taxon>eudicotyledons</taxon>
        <taxon>Gunneridae</taxon>
        <taxon>Pentapetalae</taxon>
        <taxon>rosids</taxon>
        <taxon>malvids</taxon>
        <taxon>Malvales</taxon>
        <taxon>Malvaceae</taxon>
        <taxon>Malvoideae</taxon>
        <taxon>Gossypium</taxon>
    </lineage>
</organism>
<dbReference type="GO" id="GO:0016874">
    <property type="term" value="F:ligase activity"/>
    <property type="evidence" value="ECO:0007669"/>
    <property type="project" value="UniProtKB-KW"/>
</dbReference>
<dbReference type="AlphaFoldDB" id="A0A0B0NUV9"/>
<dbReference type="Proteomes" id="UP000032142">
    <property type="component" value="Unassembled WGS sequence"/>
</dbReference>
<gene>
    <name evidence="1" type="ORF">F383_16876</name>
</gene>
<proteinExistence type="predicted"/>